<organism evidence="2">
    <name type="scientific">Guillardia theta (strain CCMP2712)</name>
    <name type="common">Cryptophyte</name>
    <dbReference type="NCBI Taxonomy" id="905079"/>
    <lineage>
        <taxon>Eukaryota</taxon>
        <taxon>Cryptophyceae</taxon>
        <taxon>Pyrenomonadales</taxon>
        <taxon>Geminigeraceae</taxon>
        <taxon>Guillardia</taxon>
    </lineage>
</organism>
<evidence type="ECO:0000313" key="4">
    <source>
        <dbReference type="Proteomes" id="UP000011087"/>
    </source>
</evidence>
<reference evidence="2 4" key="1">
    <citation type="journal article" date="2012" name="Nature">
        <title>Algal genomes reveal evolutionary mosaicism and the fate of nucleomorphs.</title>
        <authorList>
            <consortium name="DOE Joint Genome Institute"/>
            <person name="Curtis B.A."/>
            <person name="Tanifuji G."/>
            <person name="Burki F."/>
            <person name="Gruber A."/>
            <person name="Irimia M."/>
            <person name="Maruyama S."/>
            <person name="Arias M.C."/>
            <person name="Ball S.G."/>
            <person name="Gile G.H."/>
            <person name="Hirakawa Y."/>
            <person name="Hopkins J.F."/>
            <person name="Kuo A."/>
            <person name="Rensing S.A."/>
            <person name="Schmutz J."/>
            <person name="Symeonidi A."/>
            <person name="Elias M."/>
            <person name="Eveleigh R.J."/>
            <person name="Herman E.K."/>
            <person name="Klute M.J."/>
            <person name="Nakayama T."/>
            <person name="Obornik M."/>
            <person name="Reyes-Prieto A."/>
            <person name="Armbrust E.V."/>
            <person name="Aves S.J."/>
            <person name="Beiko R.G."/>
            <person name="Coutinho P."/>
            <person name="Dacks J.B."/>
            <person name="Durnford D.G."/>
            <person name="Fast N.M."/>
            <person name="Green B.R."/>
            <person name="Grisdale C.J."/>
            <person name="Hempel F."/>
            <person name="Henrissat B."/>
            <person name="Hoppner M.P."/>
            <person name="Ishida K."/>
            <person name="Kim E."/>
            <person name="Koreny L."/>
            <person name="Kroth P.G."/>
            <person name="Liu Y."/>
            <person name="Malik S.B."/>
            <person name="Maier U.G."/>
            <person name="McRose D."/>
            <person name="Mock T."/>
            <person name="Neilson J.A."/>
            <person name="Onodera N.T."/>
            <person name="Poole A.M."/>
            <person name="Pritham E.J."/>
            <person name="Richards T.A."/>
            <person name="Rocap G."/>
            <person name="Roy S.W."/>
            <person name="Sarai C."/>
            <person name="Schaack S."/>
            <person name="Shirato S."/>
            <person name="Slamovits C.H."/>
            <person name="Spencer D.F."/>
            <person name="Suzuki S."/>
            <person name="Worden A.Z."/>
            <person name="Zauner S."/>
            <person name="Barry K."/>
            <person name="Bell C."/>
            <person name="Bharti A.K."/>
            <person name="Crow J.A."/>
            <person name="Grimwood J."/>
            <person name="Kramer R."/>
            <person name="Lindquist E."/>
            <person name="Lucas S."/>
            <person name="Salamov A."/>
            <person name="McFadden G.I."/>
            <person name="Lane C.E."/>
            <person name="Keeling P.J."/>
            <person name="Gray M.W."/>
            <person name="Grigoriev I.V."/>
            <person name="Archibald J.M."/>
        </authorList>
    </citation>
    <scope>NUCLEOTIDE SEQUENCE</scope>
    <source>
        <strain evidence="2 4">CCMP2712</strain>
    </source>
</reference>
<dbReference type="HOGENOM" id="CLU_1368523_0_0_1"/>
<reference evidence="3" key="3">
    <citation type="submission" date="2016-03" db="UniProtKB">
        <authorList>
            <consortium name="EnsemblProtists"/>
        </authorList>
    </citation>
    <scope>IDENTIFICATION</scope>
</reference>
<dbReference type="KEGG" id="gtt:GUITHDRAFT_122738"/>
<dbReference type="EMBL" id="JH993378">
    <property type="protein sequence ID" value="EKX31056.1"/>
    <property type="molecule type" value="Genomic_DNA"/>
</dbReference>
<keyword evidence="1" id="KW-0175">Coiled coil</keyword>
<evidence type="ECO:0000313" key="2">
    <source>
        <dbReference type="EMBL" id="EKX31056.1"/>
    </source>
</evidence>
<dbReference type="GeneID" id="17287778"/>
<evidence type="ECO:0000313" key="3">
    <source>
        <dbReference type="EnsemblProtists" id="EKX31056"/>
    </source>
</evidence>
<name>L1I488_GUITC</name>
<dbReference type="AlphaFoldDB" id="L1I488"/>
<protein>
    <submittedName>
        <fullName evidence="2 3">Uncharacterized protein</fullName>
    </submittedName>
</protein>
<evidence type="ECO:0000256" key="1">
    <source>
        <dbReference type="SAM" id="Coils"/>
    </source>
</evidence>
<feature type="coiled-coil region" evidence="1">
    <location>
        <begin position="57"/>
        <end position="84"/>
    </location>
</feature>
<gene>
    <name evidence="2" type="ORF">GUITHDRAFT_122738</name>
</gene>
<dbReference type="Proteomes" id="UP000011087">
    <property type="component" value="Unassembled WGS sequence"/>
</dbReference>
<dbReference type="RefSeq" id="XP_005818036.1">
    <property type="nucleotide sequence ID" value="XM_005817979.1"/>
</dbReference>
<dbReference type="EnsemblProtists" id="EKX31056">
    <property type="protein sequence ID" value="EKX31056"/>
    <property type="gene ID" value="GUITHDRAFT_122738"/>
</dbReference>
<keyword evidence="4" id="KW-1185">Reference proteome</keyword>
<proteinExistence type="predicted"/>
<dbReference type="PaxDb" id="55529-EKX31056"/>
<sequence length="200" mass="22527">MQLRQRMGDGGCASLAMHERDEEAFWSQGQGVWSGVLESVKSLQVTMDAEEVSLTGAEEIKQSLEELTSQLQTLKGIVDKMTRSKSSSSRLKQRCSNLTTTAINSTRRRRTPAGARSLLAARAHAWDPDQLAMTRKQRACDKVMGLGIVNSYLESMSTWCKYEGTSSSRPSLMRCYRLKYPWKMDSLFCEGFNMTIDFSK</sequence>
<accession>L1I488</accession>
<reference evidence="4" key="2">
    <citation type="submission" date="2012-11" db="EMBL/GenBank/DDBJ databases">
        <authorList>
            <person name="Kuo A."/>
            <person name="Curtis B.A."/>
            <person name="Tanifuji G."/>
            <person name="Burki F."/>
            <person name="Gruber A."/>
            <person name="Irimia M."/>
            <person name="Maruyama S."/>
            <person name="Arias M.C."/>
            <person name="Ball S.G."/>
            <person name="Gile G.H."/>
            <person name="Hirakawa Y."/>
            <person name="Hopkins J.F."/>
            <person name="Rensing S.A."/>
            <person name="Schmutz J."/>
            <person name="Symeonidi A."/>
            <person name="Elias M."/>
            <person name="Eveleigh R.J."/>
            <person name="Herman E.K."/>
            <person name="Klute M.J."/>
            <person name="Nakayama T."/>
            <person name="Obornik M."/>
            <person name="Reyes-Prieto A."/>
            <person name="Armbrust E.V."/>
            <person name="Aves S.J."/>
            <person name="Beiko R.G."/>
            <person name="Coutinho P."/>
            <person name="Dacks J.B."/>
            <person name="Durnford D.G."/>
            <person name="Fast N.M."/>
            <person name="Green B.R."/>
            <person name="Grisdale C."/>
            <person name="Hempe F."/>
            <person name="Henrissat B."/>
            <person name="Hoppner M.P."/>
            <person name="Ishida K.-I."/>
            <person name="Kim E."/>
            <person name="Koreny L."/>
            <person name="Kroth P.G."/>
            <person name="Liu Y."/>
            <person name="Malik S.-B."/>
            <person name="Maier U.G."/>
            <person name="McRose D."/>
            <person name="Mock T."/>
            <person name="Neilson J.A."/>
            <person name="Onodera N.T."/>
            <person name="Poole A.M."/>
            <person name="Pritham E.J."/>
            <person name="Richards T.A."/>
            <person name="Rocap G."/>
            <person name="Roy S.W."/>
            <person name="Sarai C."/>
            <person name="Schaack S."/>
            <person name="Shirato S."/>
            <person name="Slamovits C.H."/>
            <person name="Spencer D.F."/>
            <person name="Suzuki S."/>
            <person name="Worden A.Z."/>
            <person name="Zauner S."/>
            <person name="Barry K."/>
            <person name="Bell C."/>
            <person name="Bharti A.K."/>
            <person name="Crow J.A."/>
            <person name="Grimwood J."/>
            <person name="Kramer R."/>
            <person name="Lindquist E."/>
            <person name="Lucas S."/>
            <person name="Salamov A."/>
            <person name="McFadden G.I."/>
            <person name="Lane C.E."/>
            <person name="Keeling P.J."/>
            <person name="Gray M.W."/>
            <person name="Grigoriev I.V."/>
            <person name="Archibald J.M."/>
        </authorList>
    </citation>
    <scope>NUCLEOTIDE SEQUENCE</scope>
    <source>
        <strain evidence="4">CCMP2712</strain>
    </source>
</reference>